<accession>A0AAE1MCB4</accession>
<comment type="caution">
    <text evidence="2">The sequence shown here is derived from an EMBL/GenBank/DDBJ whole genome shotgun (WGS) entry which is preliminary data.</text>
</comment>
<dbReference type="EMBL" id="JAWXYG010000014">
    <property type="protein sequence ID" value="KAK4254531.1"/>
    <property type="molecule type" value="Genomic_DNA"/>
</dbReference>
<name>A0AAE1MCB4_9FABA</name>
<dbReference type="Proteomes" id="UP001293593">
    <property type="component" value="Unassembled WGS sequence"/>
</dbReference>
<gene>
    <name evidence="2" type="ORF">QN277_009903</name>
</gene>
<organism evidence="2 3">
    <name type="scientific">Acacia crassicarpa</name>
    <name type="common">northern wattle</name>
    <dbReference type="NCBI Taxonomy" id="499986"/>
    <lineage>
        <taxon>Eukaryota</taxon>
        <taxon>Viridiplantae</taxon>
        <taxon>Streptophyta</taxon>
        <taxon>Embryophyta</taxon>
        <taxon>Tracheophyta</taxon>
        <taxon>Spermatophyta</taxon>
        <taxon>Magnoliopsida</taxon>
        <taxon>eudicotyledons</taxon>
        <taxon>Gunneridae</taxon>
        <taxon>Pentapetalae</taxon>
        <taxon>rosids</taxon>
        <taxon>fabids</taxon>
        <taxon>Fabales</taxon>
        <taxon>Fabaceae</taxon>
        <taxon>Caesalpinioideae</taxon>
        <taxon>mimosoid clade</taxon>
        <taxon>Acacieae</taxon>
        <taxon>Acacia</taxon>
    </lineage>
</organism>
<reference evidence="2" key="1">
    <citation type="submission" date="2023-10" db="EMBL/GenBank/DDBJ databases">
        <title>Chromosome-level genome of the transformable northern wattle, Acacia crassicarpa.</title>
        <authorList>
            <person name="Massaro I."/>
            <person name="Sinha N.R."/>
            <person name="Poethig S."/>
            <person name="Leichty A.R."/>
        </authorList>
    </citation>
    <scope>NUCLEOTIDE SEQUENCE</scope>
    <source>
        <strain evidence="2">Acra3RX</strain>
        <tissue evidence="2">Leaf</tissue>
    </source>
</reference>
<evidence type="ECO:0000256" key="1">
    <source>
        <dbReference type="SAM" id="MobiDB-lite"/>
    </source>
</evidence>
<protein>
    <submittedName>
        <fullName evidence="2">Uncharacterized protein</fullName>
    </submittedName>
</protein>
<sequence length="66" mass="7297">MSGASSSLSESHRIAKKHPPARLPTAAGGDCGDFLRRQSRLGIPEFWEDQENLKYNLLTSILASQR</sequence>
<dbReference type="AlphaFoldDB" id="A0AAE1MCB4"/>
<evidence type="ECO:0000313" key="3">
    <source>
        <dbReference type="Proteomes" id="UP001293593"/>
    </source>
</evidence>
<proteinExistence type="predicted"/>
<evidence type="ECO:0000313" key="2">
    <source>
        <dbReference type="EMBL" id="KAK4254531.1"/>
    </source>
</evidence>
<keyword evidence="3" id="KW-1185">Reference proteome</keyword>
<feature type="region of interest" description="Disordered" evidence="1">
    <location>
        <begin position="1"/>
        <end position="30"/>
    </location>
</feature>